<accession>A0ABR0EEB4</accession>
<keyword evidence="1" id="KW-0812">Transmembrane</keyword>
<evidence type="ECO:0000313" key="3">
    <source>
        <dbReference type="Proteomes" id="UP001305779"/>
    </source>
</evidence>
<dbReference type="Proteomes" id="UP001305779">
    <property type="component" value="Unassembled WGS sequence"/>
</dbReference>
<protein>
    <recommendedName>
        <fullName evidence="4">P-loop containing nucleoside triphosphate hydrolase protein</fullName>
    </recommendedName>
</protein>
<dbReference type="Gene3D" id="3.40.50.300">
    <property type="entry name" value="P-loop containing nucleotide triphosphate hydrolases"/>
    <property type="match status" value="1"/>
</dbReference>
<dbReference type="Pfam" id="PF17784">
    <property type="entry name" value="Sulfotransfer_4"/>
    <property type="match status" value="1"/>
</dbReference>
<sequence length="278" mass="31473">MGERGTRTVPMQVLALGMSRSGTESIRSALEAMGYLRTYHGVRDLLAGNDGYVWAQLAERKYGKNPQPITREHLDRILGDCAAVTDMPCCAFWPELMDAYPQAKILLVERDIEDWFRSFDKVILNEVFSWRRDVIGFAIRVGLFPPNPNMFMNDLFLNYFHAKDTSDLARNARSVYVQHYDAIEARARLEGRPVLRMRLEDGFEPMCQFLDKQRPSGYSNGALPKGNEGYKTAANTRMHQNRAMWFLALILAKVLAKMGVGIVVAVLLVVTVKKAVGH</sequence>
<keyword evidence="3" id="KW-1185">Reference proteome</keyword>
<dbReference type="PANTHER" id="PTHR36978:SF4">
    <property type="entry name" value="P-LOOP CONTAINING NUCLEOSIDE TRIPHOSPHATE HYDROLASE PROTEIN"/>
    <property type="match status" value="1"/>
</dbReference>
<dbReference type="InterPro" id="IPR040632">
    <property type="entry name" value="Sulfotransfer_4"/>
</dbReference>
<proteinExistence type="predicted"/>
<name>A0ABR0EEB4_ZASCE</name>
<evidence type="ECO:0000256" key="1">
    <source>
        <dbReference type="SAM" id="Phobius"/>
    </source>
</evidence>
<reference evidence="2 3" key="1">
    <citation type="journal article" date="2023" name="G3 (Bethesda)">
        <title>A chromosome-level genome assembly of Zasmidium syzygii isolated from banana leaves.</title>
        <authorList>
            <person name="van Westerhoven A.C."/>
            <person name="Mehrabi R."/>
            <person name="Talebi R."/>
            <person name="Steentjes M.B.F."/>
            <person name="Corcolon B."/>
            <person name="Chong P.A."/>
            <person name="Kema G.H.J."/>
            <person name="Seidl M.F."/>
        </authorList>
    </citation>
    <scope>NUCLEOTIDE SEQUENCE [LARGE SCALE GENOMIC DNA]</scope>
    <source>
        <strain evidence="2 3">P124</strain>
    </source>
</reference>
<comment type="caution">
    <text evidence="2">The sequence shown here is derived from an EMBL/GenBank/DDBJ whole genome shotgun (WGS) entry which is preliminary data.</text>
</comment>
<dbReference type="InterPro" id="IPR027417">
    <property type="entry name" value="P-loop_NTPase"/>
</dbReference>
<organism evidence="2 3">
    <name type="scientific">Zasmidium cellare</name>
    <name type="common">Wine cellar mold</name>
    <name type="synonym">Racodium cellare</name>
    <dbReference type="NCBI Taxonomy" id="395010"/>
    <lineage>
        <taxon>Eukaryota</taxon>
        <taxon>Fungi</taxon>
        <taxon>Dikarya</taxon>
        <taxon>Ascomycota</taxon>
        <taxon>Pezizomycotina</taxon>
        <taxon>Dothideomycetes</taxon>
        <taxon>Dothideomycetidae</taxon>
        <taxon>Mycosphaerellales</taxon>
        <taxon>Mycosphaerellaceae</taxon>
        <taxon>Zasmidium</taxon>
    </lineage>
</organism>
<feature type="transmembrane region" description="Helical" evidence="1">
    <location>
        <begin position="244"/>
        <end position="270"/>
    </location>
</feature>
<dbReference type="EMBL" id="JAXOVC010000006">
    <property type="protein sequence ID" value="KAK4499835.1"/>
    <property type="molecule type" value="Genomic_DNA"/>
</dbReference>
<keyword evidence="1" id="KW-0472">Membrane</keyword>
<keyword evidence="1" id="KW-1133">Transmembrane helix</keyword>
<dbReference type="PANTHER" id="PTHR36978">
    <property type="entry name" value="P-LOOP CONTAINING NUCLEOTIDE TRIPHOSPHATE HYDROLASE"/>
    <property type="match status" value="1"/>
</dbReference>
<evidence type="ECO:0000313" key="2">
    <source>
        <dbReference type="EMBL" id="KAK4499835.1"/>
    </source>
</evidence>
<dbReference type="SUPFAM" id="SSF52540">
    <property type="entry name" value="P-loop containing nucleoside triphosphate hydrolases"/>
    <property type="match status" value="1"/>
</dbReference>
<evidence type="ECO:0008006" key="4">
    <source>
        <dbReference type="Google" id="ProtNLM"/>
    </source>
</evidence>
<gene>
    <name evidence="2" type="ORF">PRZ48_008021</name>
</gene>